<evidence type="ECO:0000256" key="5">
    <source>
        <dbReference type="ARBA" id="ARBA00022723"/>
    </source>
</evidence>
<feature type="domain" description="Cytochrome b5 heme-binding" evidence="10">
    <location>
        <begin position="23"/>
        <end position="99"/>
    </location>
</feature>
<dbReference type="InterPro" id="IPR046373">
    <property type="entry name" value="Acyl-CoA_Oxase/DH_mid-dom_sf"/>
</dbReference>
<dbReference type="OrthoDB" id="14671at2759"/>
<dbReference type="PANTHER" id="PTHR48083">
    <property type="entry name" value="MEDIUM-CHAIN SPECIFIC ACYL-COA DEHYDROGENASE, MITOCHONDRIAL-RELATED"/>
    <property type="match status" value="1"/>
</dbReference>
<proteinExistence type="inferred from homology"/>
<dbReference type="Pfam" id="PF02770">
    <property type="entry name" value="Acyl-CoA_dh_M"/>
    <property type="match status" value="1"/>
</dbReference>
<feature type="region of interest" description="Disordered" evidence="9">
    <location>
        <begin position="98"/>
        <end position="132"/>
    </location>
</feature>
<evidence type="ECO:0000256" key="2">
    <source>
        <dbReference type="ARBA" id="ARBA00009347"/>
    </source>
</evidence>
<dbReference type="FunFam" id="2.40.110.10:FF:000002">
    <property type="entry name" value="Acyl-CoA dehydrogenase fadE12"/>
    <property type="match status" value="1"/>
</dbReference>
<keyword evidence="6" id="KW-0274">FAD</keyword>
<name>A0A2P6P0D0_9EUKA</name>
<comment type="similarity">
    <text evidence="2">Belongs to the acyl-CoA dehydrogenase family.</text>
</comment>
<evidence type="ECO:0000256" key="8">
    <source>
        <dbReference type="ARBA" id="ARBA00023004"/>
    </source>
</evidence>
<dbReference type="InterPro" id="IPR006089">
    <property type="entry name" value="Acyl-CoA_DH_CS"/>
</dbReference>
<dbReference type="SUPFAM" id="SSF56645">
    <property type="entry name" value="Acyl-CoA dehydrogenase NM domain-like"/>
    <property type="match status" value="1"/>
</dbReference>
<dbReference type="Pfam" id="PF00441">
    <property type="entry name" value="Acyl-CoA_dh_1"/>
    <property type="match status" value="1"/>
</dbReference>
<evidence type="ECO:0000256" key="9">
    <source>
        <dbReference type="SAM" id="MobiDB-lite"/>
    </source>
</evidence>
<dbReference type="Proteomes" id="UP000241769">
    <property type="component" value="Unassembled WGS sequence"/>
</dbReference>
<evidence type="ECO:0000256" key="3">
    <source>
        <dbReference type="ARBA" id="ARBA00022617"/>
    </source>
</evidence>
<keyword evidence="5" id="KW-0479">Metal-binding</keyword>
<evidence type="ECO:0000313" key="12">
    <source>
        <dbReference type="Proteomes" id="UP000241769"/>
    </source>
</evidence>
<dbReference type="Gene3D" id="1.10.540.10">
    <property type="entry name" value="Acyl-CoA dehydrogenase/oxidase, N-terminal domain"/>
    <property type="match status" value="1"/>
</dbReference>
<dbReference type="PANTHER" id="PTHR48083:SF28">
    <property type="entry name" value="ACYL-COA DEHYDROGENASE FAMILY PROTEIN (AFU_ORTHOLOGUE AFUA_6G10880)-RELATED"/>
    <property type="match status" value="1"/>
</dbReference>
<dbReference type="Gene3D" id="2.40.110.10">
    <property type="entry name" value="Butyryl-CoA Dehydrogenase, subunit A, domain 2"/>
    <property type="match status" value="1"/>
</dbReference>
<dbReference type="SUPFAM" id="SSF47203">
    <property type="entry name" value="Acyl-CoA dehydrogenase C-terminal domain-like"/>
    <property type="match status" value="1"/>
</dbReference>
<comment type="caution">
    <text evidence="11">The sequence shown here is derived from an EMBL/GenBank/DDBJ whole genome shotgun (WGS) entry which is preliminary data.</text>
</comment>
<dbReference type="GO" id="GO:0046872">
    <property type="term" value="F:metal ion binding"/>
    <property type="evidence" value="ECO:0007669"/>
    <property type="project" value="UniProtKB-KW"/>
</dbReference>
<dbReference type="InterPro" id="IPR018506">
    <property type="entry name" value="Cyt_B5_heme-BS"/>
</dbReference>
<evidence type="ECO:0000256" key="4">
    <source>
        <dbReference type="ARBA" id="ARBA00022630"/>
    </source>
</evidence>
<dbReference type="InterPro" id="IPR037069">
    <property type="entry name" value="AcylCoA_DH/ox_N_sf"/>
</dbReference>
<dbReference type="SUPFAM" id="SSF55856">
    <property type="entry name" value="Cytochrome b5-like heme/steroid binding domain"/>
    <property type="match status" value="1"/>
</dbReference>
<dbReference type="GO" id="GO:0020037">
    <property type="term" value="F:heme binding"/>
    <property type="evidence" value="ECO:0007669"/>
    <property type="project" value="InterPro"/>
</dbReference>
<dbReference type="InParanoid" id="A0A2P6P0D0"/>
<evidence type="ECO:0000256" key="7">
    <source>
        <dbReference type="ARBA" id="ARBA00023002"/>
    </source>
</evidence>
<dbReference type="InterPro" id="IPR001199">
    <property type="entry name" value="Cyt_B5-like_heme/steroid-bd"/>
</dbReference>
<dbReference type="InterPro" id="IPR050741">
    <property type="entry name" value="Acyl-CoA_dehydrogenase"/>
</dbReference>
<dbReference type="GO" id="GO:0005737">
    <property type="term" value="C:cytoplasm"/>
    <property type="evidence" value="ECO:0007669"/>
    <property type="project" value="TreeGrafter"/>
</dbReference>
<feature type="compositionally biased region" description="Basic and acidic residues" evidence="9">
    <location>
        <begin position="106"/>
        <end position="121"/>
    </location>
</feature>
<dbReference type="PROSITE" id="PS50255">
    <property type="entry name" value="CYTOCHROME_B5_2"/>
    <property type="match status" value="1"/>
</dbReference>
<dbReference type="Gene3D" id="3.10.120.10">
    <property type="entry name" value="Cytochrome b5-like heme/steroid binding domain"/>
    <property type="match status" value="1"/>
</dbReference>
<protein>
    <recommendedName>
        <fullName evidence="10">Cytochrome b5 heme-binding domain-containing protein</fullName>
    </recommendedName>
</protein>
<evidence type="ECO:0000313" key="11">
    <source>
        <dbReference type="EMBL" id="PRP89639.1"/>
    </source>
</evidence>
<dbReference type="GO" id="GO:0003995">
    <property type="term" value="F:acyl-CoA dehydrogenase activity"/>
    <property type="evidence" value="ECO:0007669"/>
    <property type="project" value="InterPro"/>
</dbReference>
<keyword evidence="3" id="KW-0349">Heme</keyword>
<comment type="cofactor">
    <cofactor evidence="1">
        <name>FAD</name>
        <dbReference type="ChEBI" id="CHEBI:57692"/>
    </cofactor>
</comment>
<keyword evidence="7" id="KW-0560">Oxidoreductase</keyword>
<dbReference type="SMART" id="SM01117">
    <property type="entry name" value="Cyt-b5"/>
    <property type="match status" value="1"/>
</dbReference>
<dbReference type="EMBL" id="MDYQ01000002">
    <property type="protein sequence ID" value="PRP89639.1"/>
    <property type="molecule type" value="Genomic_DNA"/>
</dbReference>
<gene>
    <name evidence="11" type="ORF">PROFUN_00903</name>
</gene>
<dbReference type="Pfam" id="PF00173">
    <property type="entry name" value="Cyt-b5"/>
    <property type="match status" value="1"/>
</dbReference>
<dbReference type="AlphaFoldDB" id="A0A2P6P0D0"/>
<dbReference type="Pfam" id="PF02771">
    <property type="entry name" value="Acyl-CoA_dh_N"/>
    <property type="match status" value="1"/>
</dbReference>
<evidence type="ECO:0000256" key="6">
    <source>
        <dbReference type="ARBA" id="ARBA00022827"/>
    </source>
</evidence>
<dbReference type="STRING" id="1890364.A0A2P6P0D0"/>
<keyword evidence="4" id="KW-0285">Flavoprotein</keyword>
<dbReference type="InterPro" id="IPR006091">
    <property type="entry name" value="Acyl-CoA_Oxase/DH_mid-dom"/>
</dbReference>
<organism evidence="11 12">
    <name type="scientific">Planoprotostelium fungivorum</name>
    <dbReference type="NCBI Taxonomy" id="1890364"/>
    <lineage>
        <taxon>Eukaryota</taxon>
        <taxon>Amoebozoa</taxon>
        <taxon>Evosea</taxon>
        <taxon>Variosea</taxon>
        <taxon>Cavosteliida</taxon>
        <taxon>Cavosteliaceae</taxon>
        <taxon>Planoprotostelium</taxon>
    </lineage>
</organism>
<dbReference type="PROSITE" id="PS00072">
    <property type="entry name" value="ACYL_COA_DH_1"/>
    <property type="match status" value="1"/>
</dbReference>
<dbReference type="InterPro" id="IPR009075">
    <property type="entry name" value="AcylCo_DH/oxidase_C"/>
</dbReference>
<sequence length="758" mass="84087">MKFIFPGTFGFRNNYISRTSSMSKTFSLQEISSHNTEKDCWVVVDGNIYDVTSFLPEHPGGKKVVIAQSGKDASEKFHSLHGPEVLKEWGPKLLIGQVSGSSSQQKEQKPKQEAPKQKVETPRAPPSSGHGQLVAIRHPKFGLQVPYGDPAWYSGAPTAYYNESHVRFRAAMRAFVDKEIAPNCHKWDEDKQIPREMFRKCYEAGWLPGTVGQWPVQYAGTSIAGGVKPEEWNHFHELILLDELSRAGSGGVVWGLQAGLSIGLPPVLLFGSKYLQDKCVAPCLKGEKIICLCITEPYAGSDVASLRCEAKKSEDGKHYIVNGEKKWITNGVFADFFTVAVRTGGKGMGGISMMLLEKDMPGITCRQMKCSGVWPSGTTYITFEDVKVPVENLIGKENEGFKYVMYNFNHERWGIVCQASRFARVCYEESFLYAHKRRAFGQRLIDQPVVRNKLAHMARLVEATHNWLEQVTYQMDTLSHSEAISTLGGTTALLKAQCTATFELCAREAVQIFGGLGYTRGGQGEKVERLYREVRAYSIPGGSEEIMLDLGVRQAMKNYSAASKARGVAAAAIAFVFPPLLFLKLEKGGILAPKKIVAAIVLVIGIIIMGEGSESQKEIPSQLDKTSASECTIGLPPKGTRRPVPVGRIARSRDFENPPNGSIFTVVNVTNTLNCRRRRTYANHFLLSTQRNKPTTASQPQRPWNILTWIFTETQTRTHGLRSLLVNTWAYILFGTSLRAKLFTAPPTVTRSTLETSI</sequence>
<dbReference type="GO" id="GO:0033539">
    <property type="term" value="P:fatty acid beta-oxidation using acyl-CoA dehydrogenase"/>
    <property type="evidence" value="ECO:0007669"/>
    <property type="project" value="TreeGrafter"/>
</dbReference>
<dbReference type="InterPro" id="IPR036250">
    <property type="entry name" value="AcylCo_DH-like_C"/>
</dbReference>
<keyword evidence="12" id="KW-1185">Reference proteome</keyword>
<keyword evidence="8" id="KW-0408">Iron</keyword>
<dbReference type="InterPro" id="IPR013786">
    <property type="entry name" value="AcylCoA_DH/ox_N"/>
</dbReference>
<reference evidence="11 12" key="1">
    <citation type="journal article" date="2018" name="Genome Biol. Evol.">
        <title>Multiple Roots of Fruiting Body Formation in Amoebozoa.</title>
        <authorList>
            <person name="Hillmann F."/>
            <person name="Forbes G."/>
            <person name="Novohradska S."/>
            <person name="Ferling I."/>
            <person name="Riege K."/>
            <person name="Groth M."/>
            <person name="Westermann M."/>
            <person name="Marz M."/>
            <person name="Spaller T."/>
            <person name="Winckler T."/>
            <person name="Schaap P."/>
            <person name="Glockner G."/>
        </authorList>
    </citation>
    <scope>NUCLEOTIDE SEQUENCE [LARGE SCALE GENOMIC DNA]</scope>
    <source>
        <strain evidence="11 12">Jena</strain>
    </source>
</reference>
<evidence type="ECO:0000259" key="10">
    <source>
        <dbReference type="PROSITE" id="PS50255"/>
    </source>
</evidence>
<dbReference type="InterPro" id="IPR009100">
    <property type="entry name" value="AcylCoA_DH/oxidase_NM_dom_sf"/>
</dbReference>
<evidence type="ECO:0000256" key="1">
    <source>
        <dbReference type="ARBA" id="ARBA00001974"/>
    </source>
</evidence>
<dbReference type="GO" id="GO:0050660">
    <property type="term" value="F:flavin adenine dinucleotide binding"/>
    <property type="evidence" value="ECO:0007669"/>
    <property type="project" value="InterPro"/>
</dbReference>
<dbReference type="PROSITE" id="PS00191">
    <property type="entry name" value="CYTOCHROME_B5_1"/>
    <property type="match status" value="1"/>
</dbReference>
<dbReference type="Gene3D" id="1.20.140.10">
    <property type="entry name" value="Butyryl-CoA Dehydrogenase, subunit A, domain 3"/>
    <property type="match status" value="1"/>
</dbReference>
<dbReference type="InterPro" id="IPR036400">
    <property type="entry name" value="Cyt_B5-like_heme/steroid_sf"/>
</dbReference>
<accession>A0A2P6P0D0</accession>